<evidence type="ECO:0000313" key="3">
    <source>
        <dbReference type="Proteomes" id="UP000030651"/>
    </source>
</evidence>
<dbReference type="EMBL" id="KI912109">
    <property type="protein sequence ID" value="ETS87885.1"/>
    <property type="molecule type" value="Genomic_DNA"/>
</dbReference>
<dbReference type="RefSeq" id="XP_007828485.1">
    <property type="nucleotide sequence ID" value="XM_007830294.1"/>
</dbReference>
<dbReference type="Gene3D" id="3.40.250.10">
    <property type="entry name" value="Rhodanese-like domain"/>
    <property type="match status" value="1"/>
</dbReference>
<dbReference type="GeneID" id="19266726"/>
<dbReference type="HOGENOM" id="CLU_1511105_0_0_1"/>
<evidence type="ECO:0000259" key="1">
    <source>
        <dbReference type="PROSITE" id="PS50206"/>
    </source>
</evidence>
<gene>
    <name evidence="2" type="ORF">PFICI_01713</name>
</gene>
<evidence type="ECO:0000313" key="2">
    <source>
        <dbReference type="EMBL" id="ETS87885.1"/>
    </source>
</evidence>
<dbReference type="PROSITE" id="PS50206">
    <property type="entry name" value="RHODANESE_3"/>
    <property type="match status" value="1"/>
</dbReference>
<dbReference type="Proteomes" id="UP000030651">
    <property type="component" value="Unassembled WGS sequence"/>
</dbReference>
<dbReference type="KEGG" id="pfy:PFICI_01713"/>
<sequence>MEIDDLTVEKVRKTNGFFTWEVDVTQAADLENFLNSKPDGTIVFVDCQNASDNVGVQVPGAFHIHTESALAARDIFQQLWKNNPKSLGSLLAADMVVFYCSYAHARSPAAMTSYLKLRANLAAQKRPMRQQKVVVLERGLNEWKSITGRKMRPWNLGLKKAAVAKGDDDGEIYTLYTE</sequence>
<dbReference type="SUPFAM" id="SSF52821">
    <property type="entry name" value="Rhodanese/Cell cycle control phosphatase"/>
    <property type="match status" value="1"/>
</dbReference>
<dbReference type="InterPro" id="IPR001763">
    <property type="entry name" value="Rhodanese-like_dom"/>
</dbReference>
<keyword evidence="3" id="KW-1185">Reference proteome</keyword>
<protein>
    <recommendedName>
        <fullName evidence="1">Rhodanese domain-containing protein</fullName>
    </recommendedName>
</protein>
<dbReference type="InParanoid" id="W3XPJ7"/>
<feature type="domain" description="Rhodanese" evidence="1">
    <location>
        <begin position="38"/>
        <end position="152"/>
    </location>
</feature>
<reference evidence="3" key="1">
    <citation type="journal article" date="2015" name="BMC Genomics">
        <title>Genomic and transcriptomic analysis of the endophytic fungus Pestalotiopsis fici reveals its lifestyle and high potential for synthesis of natural products.</title>
        <authorList>
            <person name="Wang X."/>
            <person name="Zhang X."/>
            <person name="Liu L."/>
            <person name="Xiang M."/>
            <person name="Wang W."/>
            <person name="Sun X."/>
            <person name="Che Y."/>
            <person name="Guo L."/>
            <person name="Liu G."/>
            <person name="Guo L."/>
            <person name="Wang C."/>
            <person name="Yin W.B."/>
            <person name="Stadler M."/>
            <person name="Zhang X."/>
            <person name="Liu X."/>
        </authorList>
    </citation>
    <scope>NUCLEOTIDE SEQUENCE [LARGE SCALE GENOMIC DNA]</scope>
    <source>
        <strain evidence="3">W106-1 / CGMCC3.15140</strain>
    </source>
</reference>
<organism evidence="2 3">
    <name type="scientific">Pestalotiopsis fici (strain W106-1 / CGMCC3.15140)</name>
    <dbReference type="NCBI Taxonomy" id="1229662"/>
    <lineage>
        <taxon>Eukaryota</taxon>
        <taxon>Fungi</taxon>
        <taxon>Dikarya</taxon>
        <taxon>Ascomycota</taxon>
        <taxon>Pezizomycotina</taxon>
        <taxon>Sordariomycetes</taxon>
        <taxon>Xylariomycetidae</taxon>
        <taxon>Amphisphaeriales</taxon>
        <taxon>Sporocadaceae</taxon>
        <taxon>Pestalotiopsis</taxon>
    </lineage>
</organism>
<dbReference type="OrthoDB" id="5384138at2759"/>
<dbReference type="AlphaFoldDB" id="W3XPJ7"/>
<name>W3XPJ7_PESFW</name>
<proteinExistence type="predicted"/>
<accession>W3XPJ7</accession>
<dbReference type="InterPro" id="IPR036873">
    <property type="entry name" value="Rhodanese-like_dom_sf"/>
</dbReference>
<dbReference type="Pfam" id="PF00581">
    <property type="entry name" value="Rhodanese"/>
    <property type="match status" value="1"/>
</dbReference>